<dbReference type="NCBIfam" id="TIGR00481">
    <property type="entry name" value="YbhB/YbcL family Raf kinase inhibitor-like protein"/>
    <property type="match status" value="1"/>
</dbReference>
<dbReference type="InterPro" id="IPR005247">
    <property type="entry name" value="YbhB_YbcL/LppC-like"/>
</dbReference>
<dbReference type="Pfam" id="PF01161">
    <property type="entry name" value="PBP"/>
    <property type="match status" value="1"/>
</dbReference>
<dbReference type="PANTHER" id="PTHR30289:SF1">
    <property type="entry name" value="PEBP (PHOSPHATIDYLETHANOLAMINE-BINDING PROTEIN) FAMILY PROTEIN"/>
    <property type="match status" value="1"/>
</dbReference>
<organism evidence="1 2">
    <name type="scientific">Clostridium tarantellae</name>
    <dbReference type="NCBI Taxonomy" id="39493"/>
    <lineage>
        <taxon>Bacteria</taxon>
        <taxon>Bacillati</taxon>
        <taxon>Bacillota</taxon>
        <taxon>Clostridia</taxon>
        <taxon>Eubacteriales</taxon>
        <taxon>Clostridiaceae</taxon>
        <taxon>Clostridium</taxon>
    </lineage>
</organism>
<sequence>MNIICNGIKNGVIEDKYGKRGTQFNKDGMPSYSLPIKIENSPKGTISYAIIIDDKDAIPVCGFTWIHWLVANLKRNELKENESITAKDFIQGTNSWASSFGGCKVENCNCYGGMTPPDAPHTYTIHVYALDTILNLNNGFYVDDLHKAIKGHILDYAYIEGIYSN</sequence>
<reference evidence="1 2" key="1">
    <citation type="submission" date="2019-10" db="EMBL/GenBank/DDBJ databases">
        <title>The Genome Sequence of Clostridium tarantellae Isolated from Fish Brain.</title>
        <authorList>
            <person name="Bano L."/>
            <person name="Kiel M."/>
            <person name="Sales G."/>
            <person name="Doxey A.C."/>
            <person name="Mansfield M.J."/>
            <person name="Schiavone M."/>
            <person name="Rossetto O."/>
            <person name="Pirazzini M."/>
            <person name="Dobrindt U."/>
            <person name="Montecucco C."/>
        </authorList>
    </citation>
    <scope>NUCLEOTIDE SEQUENCE [LARGE SCALE GENOMIC DNA]</scope>
    <source>
        <strain evidence="1 2">DSM 3997</strain>
    </source>
</reference>
<dbReference type="PANTHER" id="PTHR30289">
    <property type="entry name" value="UNCHARACTERIZED PROTEIN YBCL-RELATED"/>
    <property type="match status" value="1"/>
</dbReference>
<dbReference type="SUPFAM" id="SSF49777">
    <property type="entry name" value="PEBP-like"/>
    <property type="match status" value="1"/>
</dbReference>
<dbReference type="Gene3D" id="3.90.280.10">
    <property type="entry name" value="PEBP-like"/>
    <property type="match status" value="1"/>
</dbReference>
<gene>
    <name evidence="1" type="ORF">GBZ86_14580</name>
</gene>
<dbReference type="OrthoDB" id="9797506at2"/>
<protein>
    <submittedName>
        <fullName evidence="1">YbhB/YbcL family Raf kinase inhibitor-like protein</fullName>
    </submittedName>
</protein>
<dbReference type="AlphaFoldDB" id="A0A6I1MQ59"/>
<keyword evidence="2" id="KW-1185">Reference proteome</keyword>
<comment type="caution">
    <text evidence="1">The sequence shown here is derived from an EMBL/GenBank/DDBJ whole genome shotgun (WGS) entry which is preliminary data.</text>
</comment>
<name>A0A6I1MQ59_9CLOT</name>
<dbReference type="EMBL" id="WHJC01000369">
    <property type="protein sequence ID" value="MPQ44953.1"/>
    <property type="molecule type" value="Genomic_DNA"/>
</dbReference>
<evidence type="ECO:0000313" key="1">
    <source>
        <dbReference type="EMBL" id="MPQ44953.1"/>
    </source>
</evidence>
<evidence type="ECO:0000313" key="2">
    <source>
        <dbReference type="Proteomes" id="UP000430345"/>
    </source>
</evidence>
<dbReference type="Proteomes" id="UP000430345">
    <property type="component" value="Unassembled WGS sequence"/>
</dbReference>
<accession>A0A6I1MQ59</accession>
<dbReference type="InterPro" id="IPR036610">
    <property type="entry name" value="PEBP-like_sf"/>
</dbReference>
<dbReference type="InterPro" id="IPR008914">
    <property type="entry name" value="PEBP"/>
</dbReference>
<dbReference type="CDD" id="cd00865">
    <property type="entry name" value="PEBP_bact_arch"/>
    <property type="match status" value="1"/>
</dbReference>
<proteinExistence type="predicted"/>
<dbReference type="RefSeq" id="WP_152891847.1">
    <property type="nucleotide sequence ID" value="NZ_WHJC01000369.1"/>
</dbReference>